<dbReference type="Pfam" id="PF10250">
    <property type="entry name" value="O-FucT"/>
    <property type="match status" value="1"/>
</dbReference>
<accession>A0A9P1DFE1</accession>
<keyword evidence="2" id="KW-0294">Fucose metabolism</keyword>
<dbReference type="EMBL" id="CAMXCT010004466">
    <property type="protein sequence ID" value="CAI4009215.1"/>
    <property type="molecule type" value="Genomic_DNA"/>
</dbReference>
<evidence type="ECO:0000313" key="5">
    <source>
        <dbReference type="EMBL" id="CAL4796527.1"/>
    </source>
</evidence>
<keyword evidence="1 5" id="KW-0808">Transferase</keyword>
<evidence type="ECO:0000256" key="1">
    <source>
        <dbReference type="ARBA" id="ARBA00022679"/>
    </source>
</evidence>
<dbReference type="GO" id="GO:0006004">
    <property type="term" value="P:fucose metabolic process"/>
    <property type="evidence" value="ECO:0007669"/>
    <property type="project" value="UniProtKB-KW"/>
</dbReference>
<keyword evidence="3" id="KW-0119">Carbohydrate metabolism</keyword>
<dbReference type="OrthoDB" id="512941at2759"/>
<proteinExistence type="predicted"/>
<dbReference type="EMBL" id="CAMXCT020004466">
    <property type="protein sequence ID" value="CAL1162590.1"/>
    <property type="molecule type" value="Genomic_DNA"/>
</dbReference>
<evidence type="ECO:0000256" key="3">
    <source>
        <dbReference type="ARBA" id="ARBA00023277"/>
    </source>
</evidence>
<dbReference type="Proteomes" id="UP001152797">
    <property type="component" value="Unassembled WGS sequence"/>
</dbReference>
<evidence type="ECO:0000313" key="6">
    <source>
        <dbReference type="Proteomes" id="UP001152797"/>
    </source>
</evidence>
<sequence length="758" mass="87859">MPLPFRFHTRQNKPVLLCSFVGMVIVSVFAAAWYRQSISSVQSAPRTMTTNLQTSQSYSSTMPFQFRFQICNGLTNQKLQILDGVLVALFLGAQIVLPKMIALNGAQFLSITDMNMQPTDRIFNMRRFENKIQQTYSNFWCRRREHQAFKIWCSDNPPPAILYDTNIDIKNVNVEHLKLKPDEWGQNALTDIGDAAFMRIFEDKRFIMDKSILRITEPCEFWFNVKVKEGTDFWDEFWKIQDVLEFNDQIVELGENAKRIFLHNFGGVARAKAKKHGYKVDDESIQHGGFHVVHLRAEKDWQNHCERWFSWIDRRDNCMNNTWHIGNVLLSEGISPALPVYLATGLSETDVRDLRNIPSMHSFFNIYTVVTKAMLGLTTDVGEEREYWAAVDFILGRDAEWFVGNSISTFSALMMEFRARRKMPVLPYNAGKMALEEIDCIRPNKMTLIPPVRPVIKWLFILPQNVEQYDVVYNMTMAAVNSALSKTRVVPVCVTTADPYSAIVVRLASMGVRIIHHTPKWTRDVNRMVERWNSVGERSFFQYFRPLKAEEVIARWLRIDLPMLGLLDDFALYTDVSVVFTDDVNWMDLLGENHLNLARSMERKMFPGPFFNNYAPPGKLGVPRFFAVPDSKNTRHSGVMLMNLKNLRQSYSEFSAFVINEKQLLKIDGVDPCSYLEFYEETSLPLRVGWKPHQPENNSVSLVHFYGPNCQVDIFPYLRTGHVRFELYRGDLEMCAQERSCAQLCRQYENYLNDASDT</sequence>
<dbReference type="GO" id="GO:0016740">
    <property type="term" value="F:transferase activity"/>
    <property type="evidence" value="ECO:0007669"/>
    <property type="project" value="UniProtKB-KW"/>
</dbReference>
<keyword evidence="6" id="KW-1185">Reference proteome</keyword>
<dbReference type="InterPro" id="IPR019378">
    <property type="entry name" value="GDP-Fuc_O-FucTrfase"/>
</dbReference>
<gene>
    <name evidence="4" type="ORF">C1SCF055_LOCUS34588</name>
</gene>
<name>A0A9P1DFE1_9DINO</name>
<evidence type="ECO:0000256" key="2">
    <source>
        <dbReference type="ARBA" id="ARBA00023253"/>
    </source>
</evidence>
<dbReference type="PANTHER" id="PTHR37220:SF1">
    <property type="entry name" value="O-FUCOSYLTRANSFERASE 23"/>
    <property type="match status" value="1"/>
</dbReference>
<organism evidence="4">
    <name type="scientific">Cladocopium goreaui</name>
    <dbReference type="NCBI Taxonomy" id="2562237"/>
    <lineage>
        <taxon>Eukaryota</taxon>
        <taxon>Sar</taxon>
        <taxon>Alveolata</taxon>
        <taxon>Dinophyceae</taxon>
        <taxon>Suessiales</taxon>
        <taxon>Symbiodiniaceae</taxon>
        <taxon>Cladocopium</taxon>
    </lineage>
</organism>
<dbReference type="EMBL" id="CAMXCT030004466">
    <property type="protein sequence ID" value="CAL4796527.1"/>
    <property type="molecule type" value="Genomic_DNA"/>
</dbReference>
<dbReference type="CDD" id="cd11296">
    <property type="entry name" value="O-FucT_like"/>
    <property type="match status" value="1"/>
</dbReference>
<reference evidence="4" key="1">
    <citation type="submission" date="2022-10" db="EMBL/GenBank/DDBJ databases">
        <authorList>
            <person name="Chen Y."/>
            <person name="Dougan E. K."/>
            <person name="Chan C."/>
            <person name="Rhodes N."/>
            <person name="Thang M."/>
        </authorList>
    </citation>
    <scope>NUCLEOTIDE SEQUENCE</scope>
</reference>
<dbReference type="Gene3D" id="3.40.50.11350">
    <property type="match status" value="1"/>
</dbReference>
<evidence type="ECO:0000313" key="4">
    <source>
        <dbReference type="EMBL" id="CAI4009215.1"/>
    </source>
</evidence>
<dbReference type="InterPro" id="IPR044982">
    <property type="entry name" value="AtOFT1-like"/>
</dbReference>
<protein>
    <submittedName>
        <fullName evidence="5">Nucleotide-diphospho-sugar transferase domain-containing protein</fullName>
    </submittedName>
</protein>
<comment type="caution">
    <text evidence="4">The sequence shown here is derived from an EMBL/GenBank/DDBJ whole genome shotgun (WGS) entry which is preliminary data.</text>
</comment>
<dbReference type="AlphaFoldDB" id="A0A9P1DFE1"/>
<dbReference type="PANTHER" id="PTHR37220">
    <property type="entry name" value="O-FUCOSYLTRANSFERASE 23"/>
    <property type="match status" value="1"/>
</dbReference>
<reference evidence="5 6" key="2">
    <citation type="submission" date="2024-05" db="EMBL/GenBank/DDBJ databases">
        <authorList>
            <person name="Chen Y."/>
            <person name="Shah S."/>
            <person name="Dougan E. K."/>
            <person name="Thang M."/>
            <person name="Chan C."/>
        </authorList>
    </citation>
    <scope>NUCLEOTIDE SEQUENCE [LARGE SCALE GENOMIC DNA]</scope>
</reference>